<organism evidence="1 2">
    <name type="scientific">Brevibacillus laterosporus</name>
    <name type="common">Bacillus laterosporus</name>
    <dbReference type="NCBI Taxonomy" id="1465"/>
    <lineage>
        <taxon>Bacteria</taxon>
        <taxon>Bacillati</taxon>
        <taxon>Bacillota</taxon>
        <taxon>Bacilli</taxon>
        <taxon>Bacillales</taxon>
        <taxon>Paenibacillaceae</taxon>
        <taxon>Brevibacillus</taxon>
    </lineage>
</organism>
<dbReference type="EMBL" id="CP033464">
    <property type="protein sequence ID" value="QDX91360.1"/>
    <property type="molecule type" value="Genomic_DNA"/>
</dbReference>
<dbReference type="Proteomes" id="UP000319432">
    <property type="component" value="Chromosome"/>
</dbReference>
<evidence type="ECO:0000313" key="2">
    <source>
        <dbReference type="Proteomes" id="UP000319432"/>
    </source>
</evidence>
<proteinExistence type="predicted"/>
<keyword evidence="2" id="KW-1185">Reference proteome</keyword>
<keyword evidence="1" id="KW-0238">DNA-binding</keyword>
<sequence>MIAPKHNAVRSIRSEIIKRLKSHGYTLLKLSEMSCINIGHLSGFLKGNPTRALTVDQLNAIGQAFGEPAGWLYDLYVEECFPKGKVAKRRVRAYLVNCAEIGRHDCIQLIIPRLLEDLKYIEVLFDVAKQLFYKGKQKESIYFYQLVVDNEENSHSERFLMSHYRLFQISEKANTEAVWKAAVHFEPFRKRLSEEHQLEALLRLACYCRTLHKWKEVEKYADELKELAILVHRDELSKKKRGKNIEIKLFNPESLLVVYYGQGHLLKAVSLEKQGLFEEAKEFVSSYVDLSWFELLDEVGRIEVEKFKLLAKENMYRLDVLMGDTSVLADYITFLEDHPEEILSGLVTIVESANKHGFTVDAILDKFSEEIGSFHDYHDSSSVEHHLWFRYQLAIYHFQNKQPKNGVKEILRCMTFTTITNSSKNFIRCLALFEEHRCHATAQQESDFEKILEEVVNNESLDGRPHPIREERPMVIH</sequence>
<name>A0A518V2Y0_BRELA</name>
<accession>A0A518V2Y0</accession>
<reference evidence="1 2" key="1">
    <citation type="submission" date="2018-11" db="EMBL/GenBank/DDBJ databases">
        <title>Phylogenetic determinants of toxin gene distribution in genomes of Brevibacillus laterosporus.</title>
        <authorList>
            <person name="Glare T.R."/>
            <person name="Durrant A."/>
            <person name="Berry C."/>
            <person name="Palma L."/>
            <person name="Ormskirk M."/>
            <person name="Cox M.O."/>
        </authorList>
    </citation>
    <scope>NUCLEOTIDE SEQUENCE [LARGE SCALE GENOMIC DNA]</scope>
    <source>
        <strain evidence="1 2">1821L</strain>
    </source>
</reference>
<gene>
    <name evidence="1" type="ORF">EEL30_02585</name>
</gene>
<evidence type="ECO:0000313" key="1">
    <source>
        <dbReference type="EMBL" id="QDX91360.1"/>
    </source>
</evidence>
<dbReference type="AlphaFoldDB" id="A0A518V2Y0"/>
<dbReference type="InterPro" id="IPR011990">
    <property type="entry name" value="TPR-like_helical_dom_sf"/>
</dbReference>
<protein>
    <submittedName>
        <fullName evidence="1">DNA-binding protein</fullName>
    </submittedName>
</protein>
<dbReference type="GO" id="GO:0003677">
    <property type="term" value="F:DNA binding"/>
    <property type="evidence" value="ECO:0007669"/>
    <property type="project" value="UniProtKB-KW"/>
</dbReference>
<dbReference type="OrthoDB" id="2470416at2"/>
<dbReference type="SUPFAM" id="SSF48452">
    <property type="entry name" value="TPR-like"/>
    <property type="match status" value="1"/>
</dbReference>